<evidence type="ECO:0000256" key="1">
    <source>
        <dbReference type="SAM" id="Phobius"/>
    </source>
</evidence>
<reference evidence="2 3" key="1">
    <citation type="submission" date="2018-12" db="EMBL/GenBank/DDBJ databases">
        <title>Genome sequence from the cellulolytic species, Caldicellulosiruptor changbaiensis.</title>
        <authorList>
            <person name="Blumer-Schuette S.E."/>
            <person name="Mendoza C."/>
        </authorList>
    </citation>
    <scope>NUCLEOTIDE SEQUENCE [LARGE SCALE GENOMIC DNA]</scope>
    <source>
        <strain evidence="2 3">CBS-Z</strain>
    </source>
</reference>
<keyword evidence="1" id="KW-0472">Membrane</keyword>
<keyword evidence="3" id="KW-1185">Reference proteome</keyword>
<feature type="transmembrane region" description="Helical" evidence="1">
    <location>
        <begin position="186"/>
        <end position="208"/>
    </location>
</feature>
<dbReference type="Proteomes" id="UP000282930">
    <property type="component" value="Chromosome"/>
</dbReference>
<feature type="transmembrane region" description="Helical" evidence="1">
    <location>
        <begin position="120"/>
        <end position="142"/>
    </location>
</feature>
<feature type="transmembrane region" description="Helical" evidence="1">
    <location>
        <begin position="70"/>
        <end position="90"/>
    </location>
</feature>
<accession>A0A3T0D2K7</accession>
<proteinExistence type="predicted"/>
<keyword evidence="1" id="KW-1133">Transmembrane helix</keyword>
<feature type="transmembrane region" description="Helical" evidence="1">
    <location>
        <begin position="271"/>
        <end position="293"/>
    </location>
</feature>
<dbReference type="RefSeq" id="WP_127351099.1">
    <property type="nucleotide sequence ID" value="NZ_CP034791.1"/>
</dbReference>
<evidence type="ECO:0000313" key="3">
    <source>
        <dbReference type="Proteomes" id="UP000282930"/>
    </source>
</evidence>
<evidence type="ECO:0000313" key="2">
    <source>
        <dbReference type="EMBL" id="AZT89477.1"/>
    </source>
</evidence>
<dbReference type="EMBL" id="CP034791">
    <property type="protein sequence ID" value="AZT89477.1"/>
    <property type="molecule type" value="Genomic_DNA"/>
</dbReference>
<sequence length="442" mass="51216">MENANQFITKYIYLFAITSLVFPIFMMFSSFVMTKDPSNLFISFLIMNALFLLIPYLIKKRSTGLWEKILNILFIIIIPQGFALIVLKPYGILEMFIGQIFCMGLYIHSYLVYEKEEVNISLGAILAGLWAIIIVSGLSTFLNVPKNIINQYSTYSIIFLIASVYLSNRINLENLISRRYRRTNSISTSISFINLFLSLAFIVILLLLFKFKGFAPYVVAFIVETIKFIFKIIKKILEFLNSLFATTKPMSNSNNDIAELLKNMKPAKKSLISQILDIIGYLLALGILGFLIYKALGFIKIAIEEMIRNLLLFLAKVTNNIQMVERGQNYTDIKTFILAKKRPKAKPKQTKIKKINLKRISDLNLRLRIIFKLTMEYFYQKKNYNLKTSLTPLEMGRLITRGELINSSIIEDLIDEYNKVRYHKKYSVTSTEQFEEFVKNLK</sequence>
<evidence type="ECO:0008006" key="4">
    <source>
        <dbReference type="Google" id="ProtNLM"/>
    </source>
</evidence>
<name>A0A3T0D2K7_9FIRM</name>
<feature type="transmembrane region" description="Helical" evidence="1">
    <location>
        <begin position="96"/>
        <end position="113"/>
    </location>
</feature>
<keyword evidence="1" id="KW-0812">Transmembrane</keyword>
<dbReference type="AlphaFoldDB" id="A0A3T0D2K7"/>
<dbReference type="KEGG" id="ccha:ELD05_01605"/>
<feature type="transmembrane region" description="Helical" evidence="1">
    <location>
        <begin position="12"/>
        <end position="34"/>
    </location>
</feature>
<feature type="transmembrane region" description="Helical" evidence="1">
    <location>
        <begin position="148"/>
        <end position="166"/>
    </location>
</feature>
<feature type="transmembrane region" description="Helical" evidence="1">
    <location>
        <begin position="214"/>
        <end position="233"/>
    </location>
</feature>
<protein>
    <recommendedName>
        <fullName evidence="4">DUF4129 domain-containing protein</fullName>
    </recommendedName>
</protein>
<feature type="transmembrane region" description="Helical" evidence="1">
    <location>
        <begin position="40"/>
        <end position="58"/>
    </location>
</feature>
<gene>
    <name evidence="2" type="ORF">ELD05_01605</name>
</gene>
<organism evidence="2 3">
    <name type="scientific">Caldicellulosiruptor changbaiensis</name>
    <dbReference type="NCBI Taxonomy" id="1222016"/>
    <lineage>
        <taxon>Bacteria</taxon>
        <taxon>Bacillati</taxon>
        <taxon>Bacillota</taxon>
        <taxon>Bacillota incertae sedis</taxon>
        <taxon>Caldicellulosiruptorales</taxon>
        <taxon>Caldicellulosiruptoraceae</taxon>
        <taxon>Caldicellulosiruptor</taxon>
    </lineage>
</organism>